<dbReference type="Proteomes" id="UP000745764">
    <property type="component" value="Unassembled WGS sequence"/>
</dbReference>
<dbReference type="AlphaFoldDB" id="A0A9N8KVW9"/>
<evidence type="ECO:0000313" key="3">
    <source>
        <dbReference type="Proteomes" id="UP000745764"/>
    </source>
</evidence>
<accession>A0A9N8KVW9</accession>
<comment type="caution">
    <text evidence="2">The sequence shown here is derived from an EMBL/GenBank/DDBJ whole genome shotgun (WGS) entry which is preliminary data.</text>
</comment>
<evidence type="ECO:0000256" key="1">
    <source>
        <dbReference type="SAM" id="MobiDB-lite"/>
    </source>
</evidence>
<reference evidence="2" key="1">
    <citation type="submission" date="2020-06" db="EMBL/GenBank/DDBJ databases">
        <authorList>
            <person name="Onetto C."/>
        </authorList>
    </citation>
    <scope>NUCLEOTIDE SEQUENCE</scope>
</reference>
<organism evidence="2 3">
    <name type="scientific">Aureobasidium uvarum</name>
    <dbReference type="NCBI Taxonomy" id="2773716"/>
    <lineage>
        <taxon>Eukaryota</taxon>
        <taxon>Fungi</taxon>
        <taxon>Dikarya</taxon>
        <taxon>Ascomycota</taxon>
        <taxon>Pezizomycotina</taxon>
        <taxon>Dothideomycetes</taxon>
        <taxon>Dothideomycetidae</taxon>
        <taxon>Dothideales</taxon>
        <taxon>Saccotheciaceae</taxon>
        <taxon>Aureobasidium</taxon>
    </lineage>
</organism>
<proteinExistence type="predicted"/>
<dbReference type="EMBL" id="CAINUL010000016">
    <property type="protein sequence ID" value="CAD0113651.1"/>
    <property type="molecule type" value="Genomic_DNA"/>
</dbReference>
<feature type="compositionally biased region" description="Basic and acidic residues" evidence="1">
    <location>
        <begin position="171"/>
        <end position="181"/>
    </location>
</feature>
<protein>
    <submittedName>
        <fullName evidence="2">Uncharacterized protein</fullName>
    </submittedName>
</protein>
<sequence>MSAEIEHPLTRLDSAVSDTTYEPGHEKQIKHRRTSSTVSGVFRIEDLDRAANSTGNAKTRMLNKNPNTIDDKDMLKKLLVTPPIKKIDLHFPLGLNVTARNLKGVTIKDAVDAIYKQFKKKDDDMGENPYLAGFEWDKDECYTRFIVHQKKTAGTNDGAPTGGSKKKGKKDKKEEADPLLM</sequence>
<feature type="region of interest" description="Disordered" evidence="1">
    <location>
        <begin position="152"/>
        <end position="181"/>
    </location>
</feature>
<feature type="non-terminal residue" evidence="2">
    <location>
        <position position="1"/>
    </location>
</feature>
<name>A0A9N8KVW9_9PEZI</name>
<keyword evidence="3" id="KW-1185">Reference proteome</keyword>
<dbReference type="OrthoDB" id="5363135at2759"/>
<evidence type="ECO:0000313" key="2">
    <source>
        <dbReference type="EMBL" id="CAD0113651.1"/>
    </source>
</evidence>
<gene>
    <name evidence="2" type="ORF">AWRI4620_LOCUS7906</name>
</gene>